<dbReference type="KEGG" id="upl:DSM104440_00735"/>
<dbReference type="SUPFAM" id="SSF117892">
    <property type="entry name" value="Band 7/SPFH domain"/>
    <property type="match status" value="1"/>
</dbReference>
<accession>A0A6M4H5M2</accession>
<evidence type="ECO:0000259" key="2">
    <source>
        <dbReference type="Pfam" id="PF14237"/>
    </source>
</evidence>
<evidence type="ECO:0008006" key="5">
    <source>
        <dbReference type="Google" id="ProtNLM"/>
    </source>
</evidence>
<dbReference type="EMBL" id="CP053073">
    <property type="protein sequence ID" value="QJR13943.1"/>
    <property type="molecule type" value="Genomic_DNA"/>
</dbReference>
<protein>
    <recommendedName>
        <fullName evidence="5">Membrane protease subunit, stomatin/prohibitin family, contains C-terminal Zn-ribbon domain</fullName>
    </recommendedName>
</protein>
<dbReference type="AlphaFoldDB" id="A0A6M4H5M2"/>
<dbReference type="InterPro" id="IPR036013">
    <property type="entry name" value="Band_7/SPFH_dom_sf"/>
</dbReference>
<feature type="domain" description="SPFH" evidence="1">
    <location>
        <begin position="27"/>
        <end position="234"/>
    </location>
</feature>
<organism evidence="3 4">
    <name type="scientific">Usitatibacter palustris</name>
    <dbReference type="NCBI Taxonomy" id="2732487"/>
    <lineage>
        <taxon>Bacteria</taxon>
        <taxon>Pseudomonadati</taxon>
        <taxon>Pseudomonadota</taxon>
        <taxon>Betaproteobacteria</taxon>
        <taxon>Nitrosomonadales</taxon>
        <taxon>Usitatibacteraceae</taxon>
        <taxon>Usitatibacter</taxon>
    </lineage>
</organism>
<keyword evidence="4" id="KW-1185">Reference proteome</keyword>
<dbReference type="Gene3D" id="3.30.479.30">
    <property type="entry name" value="Band 7 domain"/>
    <property type="match status" value="1"/>
</dbReference>
<dbReference type="PANTHER" id="PTHR37826:SF2">
    <property type="entry name" value="ZINC-RIBBON DOMAIN-CONTAINING PROTEIN"/>
    <property type="match status" value="1"/>
</dbReference>
<evidence type="ECO:0000313" key="3">
    <source>
        <dbReference type="EMBL" id="QJR13943.1"/>
    </source>
</evidence>
<sequence>MALWDKLMGEIVDIVEWLDDSNNTLAYRFERYQNEIKYGAKLVVREGQMAAFINEGQLADVFKPGTHTLITQNMPILATLKGWKFGFNSPFKAEVYFVSTRKFTDLKWGTPGPAMMRDKDFGVVRVTSFGIYAIRVKDPGIFIKDLVGTDNRFTTDEIQENLRGKIGLRIKEVMPELGIPVIDMEAKVTEMGNRLRERLNPEFETMGIELVEVQVQDIGLPEEVEKALDKRGAIAAIGNMQAYTQYETASSIRDAANNPGGAAGVGVGLGAGMAMGAQMANAMGGAFGGAGGASPPPIPGAAAFHVAVNGQQTGPFDMSALGQAVTSGQLTRASLVWKTGMAQWVKAGEVPELASLFANSPPPVPPAA</sequence>
<dbReference type="InterPro" id="IPR025640">
    <property type="entry name" value="GYF_2"/>
</dbReference>
<feature type="domain" description="GYF" evidence="2">
    <location>
        <begin position="305"/>
        <end position="353"/>
    </location>
</feature>
<proteinExistence type="predicted"/>
<evidence type="ECO:0000313" key="4">
    <source>
        <dbReference type="Proteomes" id="UP000503096"/>
    </source>
</evidence>
<reference evidence="3 4" key="1">
    <citation type="submission" date="2020-04" db="EMBL/GenBank/DDBJ databases">
        <title>Usitatibacter rugosus gen. nov., sp. nov. and Usitatibacter palustris sp. nov., novel members of Usitatibacteraceae fam. nov. within the order Nitrosomonadales isolated from soil.</title>
        <authorList>
            <person name="Huber K.J."/>
            <person name="Neumann-Schaal M."/>
            <person name="Geppert A."/>
            <person name="Luckner M."/>
            <person name="Wanner G."/>
            <person name="Overmann J."/>
        </authorList>
    </citation>
    <scope>NUCLEOTIDE SEQUENCE [LARGE SCALE GENOMIC DNA]</scope>
    <source>
        <strain evidence="3 4">Swamp67</strain>
    </source>
</reference>
<dbReference type="Pfam" id="PF13421">
    <property type="entry name" value="Band_7_1"/>
    <property type="match status" value="1"/>
</dbReference>
<dbReference type="Proteomes" id="UP000503096">
    <property type="component" value="Chromosome"/>
</dbReference>
<dbReference type="PANTHER" id="PTHR37826">
    <property type="entry name" value="FLOTILLIN BAND_7_5 DOMAIN PROTEIN"/>
    <property type="match status" value="1"/>
</dbReference>
<dbReference type="InterPro" id="IPR033880">
    <property type="entry name" value="SPFH_YdjI"/>
</dbReference>
<dbReference type="CDD" id="cd03408">
    <property type="entry name" value="SPFH_like_u1"/>
    <property type="match status" value="1"/>
</dbReference>
<dbReference type="RefSeq" id="WP_171160714.1">
    <property type="nucleotide sequence ID" value="NZ_CP053073.1"/>
</dbReference>
<dbReference type="Pfam" id="PF14237">
    <property type="entry name" value="GYF_2"/>
    <property type="match status" value="1"/>
</dbReference>
<gene>
    <name evidence="3" type="ORF">DSM104440_00735</name>
</gene>
<name>A0A6M4H5M2_9PROT</name>
<evidence type="ECO:0000259" key="1">
    <source>
        <dbReference type="Pfam" id="PF13421"/>
    </source>
</evidence>
<dbReference type="InParanoid" id="A0A6M4H5M2"/>